<feature type="compositionally biased region" description="Basic residues" evidence="2">
    <location>
        <begin position="739"/>
        <end position="751"/>
    </location>
</feature>
<dbReference type="PANTHER" id="PTHR18957">
    <property type="entry name" value="CENTLEIN"/>
    <property type="match status" value="1"/>
</dbReference>
<dbReference type="GO" id="GO:0005814">
    <property type="term" value="C:centriole"/>
    <property type="evidence" value="ECO:0007669"/>
    <property type="project" value="TreeGrafter"/>
</dbReference>
<dbReference type="InterPro" id="IPR038810">
    <property type="entry name" value="CNTLN"/>
</dbReference>
<feature type="coiled-coil region" evidence="1">
    <location>
        <begin position="533"/>
        <end position="672"/>
    </location>
</feature>
<organism evidence="3 4">
    <name type="scientific">Holothuria leucospilota</name>
    <name type="common">Black long sea cucumber</name>
    <name type="synonym">Mertensiothuria leucospilota</name>
    <dbReference type="NCBI Taxonomy" id="206669"/>
    <lineage>
        <taxon>Eukaryota</taxon>
        <taxon>Metazoa</taxon>
        <taxon>Echinodermata</taxon>
        <taxon>Eleutherozoa</taxon>
        <taxon>Echinozoa</taxon>
        <taxon>Holothuroidea</taxon>
        <taxon>Aspidochirotacea</taxon>
        <taxon>Aspidochirotida</taxon>
        <taxon>Holothuriidae</taxon>
        <taxon>Holothuria</taxon>
    </lineage>
</organism>
<feature type="coiled-coil region" evidence="1">
    <location>
        <begin position="448"/>
        <end position="496"/>
    </location>
</feature>
<dbReference type="Proteomes" id="UP001152320">
    <property type="component" value="Chromosome 14"/>
</dbReference>
<proteinExistence type="predicted"/>
<feature type="region of interest" description="Disordered" evidence="2">
    <location>
        <begin position="704"/>
        <end position="753"/>
    </location>
</feature>
<name>A0A9Q1BN97_HOLLE</name>
<dbReference type="OrthoDB" id="10011458at2759"/>
<reference evidence="3" key="1">
    <citation type="submission" date="2021-10" db="EMBL/GenBank/DDBJ databases">
        <title>Tropical sea cucumber genome reveals ecological adaptation and Cuvierian tubules defense mechanism.</title>
        <authorList>
            <person name="Chen T."/>
        </authorList>
    </citation>
    <scope>NUCLEOTIDE SEQUENCE</scope>
    <source>
        <strain evidence="3">Nanhai2018</strain>
        <tissue evidence="3">Muscle</tissue>
    </source>
</reference>
<protein>
    <submittedName>
        <fullName evidence="3">Centlein</fullName>
    </submittedName>
</protein>
<dbReference type="EMBL" id="JAIZAY010000014">
    <property type="protein sequence ID" value="KAJ8029807.1"/>
    <property type="molecule type" value="Genomic_DNA"/>
</dbReference>
<dbReference type="GO" id="GO:0005813">
    <property type="term" value="C:centrosome"/>
    <property type="evidence" value="ECO:0007669"/>
    <property type="project" value="TreeGrafter"/>
</dbReference>
<comment type="caution">
    <text evidence="3">The sequence shown here is derived from an EMBL/GenBank/DDBJ whole genome shotgun (WGS) entry which is preliminary data.</text>
</comment>
<accession>A0A9Q1BN97</accession>
<evidence type="ECO:0000256" key="2">
    <source>
        <dbReference type="SAM" id="MobiDB-lite"/>
    </source>
</evidence>
<dbReference type="PANTHER" id="PTHR18957:SF0">
    <property type="entry name" value="CENTLEIN"/>
    <property type="match status" value="1"/>
</dbReference>
<evidence type="ECO:0000313" key="4">
    <source>
        <dbReference type="Proteomes" id="UP001152320"/>
    </source>
</evidence>
<keyword evidence="4" id="KW-1185">Reference proteome</keyword>
<sequence>MNATSGGFDSAEDVADDVKSLSKDTELAKLRAENQSLQQDLIQCKTDKEFVWSLWKRLQVANPDVTQAISMVLQREKEKTEMKDRKVLEILHIKDDRIAELDKILNNQAEGTKEQLKRIEELQNTKDLLEKGLEEKNVEIVIWNQEKEKLEAALADARTGSNTEIRQLKEENNKLSLENKELSEIIEQHKLELSAIEDKNAMLMDKIKEMEKDIHGIGISAEEAAEEHSRAAVQLGQAEQNLTQWKRRAAIAEEELDKLKKKHAELRRNYQQTLDHTSQQLQVITQLQTLQAETQSMLKNQENAHLIEASNYQAVNKELQRRFEAVKTSEEALKKVIAERKQQEEVSVITADAEVQVGSVREEVKGHISNEDEQPWVERYSPNRLTSADVEDTVKKSSLTDAIKRGVSEISSSPSRAYFSIDDELVRKYKISSVASKQVEDSHLEQKVKDLKKLLLLKEEELAQVRQSHDGRLSRLKSLQSAYSVLKEQITTYEEHERKLKAKKTPHRAAPKALQKENSDAVWNELTYYKQRTADLIQEKMKLQEEIDQLRVQTATDATTMEELTQCLEEDKKELQSQMRRMKELKKSEENERKKAKSLTLEVNDLRRTSAELEESNAIIKKRLTDAEHEARMYRAECSKLESEVTVNQSKSETLQIKVDRLKKSLIRMRRKKHSLVAERQTADCHRENEEKLNRTLEAMSQILPDNDSQNWSDVRSQSDDGQSPFQQRLSPRVSTSTPRKHRSAGRRHIRASTWSATSRQILSVQKHLTRMARAYEEDEVRETILKQASTQTDGDFNGPEEFPKRRLFDVGVGNVDINDEMSTNTSEDSQTSSSILPMGKPLISEKFYSHEAGASKPLHKIQLSPGVKHKTSVKTLQKRINSLQQQVSLLKETKNALQKSFKELKETDEKLQSDYKLVAHQLQTNRQTVQRLSRELESSRTECALYKNELTQIQSQKHEEKKSAMSTKQMEDRLKTQSQEMGRQSSLIKSLKEQNEEQETTIQTLQDKLKKLDKDFSQKRSLIEDLRSKVKAREQEKMSIREELESEENKMKKLKEDIAYKKTEIDSLKKQLIVAKKEKESYENRWNQAKHDLEKQKSLVELSRSRQQEAERSLDQLEALAAEQLQSLTHQTEDALKGARKELKVLKSRQVELKGVIKELAKEVSKETQVPVRLPPPDTDPLSIREQSLASSILNLSAEDWQGFLGDEESDISKGEKDLTDDFKKLNELLESKVCIFLFADVLI</sequence>
<feature type="region of interest" description="Disordered" evidence="2">
    <location>
        <begin position="955"/>
        <end position="1000"/>
    </location>
</feature>
<feature type="coiled-coil region" evidence="1">
    <location>
        <begin position="102"/>
        <end position="276"/>
    </location>
</feature>
<dbReference type="GO" id="GO:0010457">
    <property type="term" value="P:centriole-centriole cohesion"/>
    <property type="evidence" value="ECO:0007669"/>
    <property type="project" value="TreeGrafter"/>
</dbReference>
<evidence type="ECO:0000313" key="3">
    <source>
        <dbReference type="EMBL" id="KAJ8029807.1"/>
    </source>
</evidence>
<evidence type="ECO:0000256" key="1">
    <source>
        <dbReference type="SAM" id="Coils"/>
    </source>
</evidence>
<gene>
    <name evidence="3" type="ORF">HOLleu_29300</name>
</gene>
<keyword evidence="1" id="KW-0175">Coiled coil</keyword>
<feature type="compositionally biased region" description="Polar residues" evidence="2">
    <location>
        <begin position="707"/>
        <end position="738"/>
    </location>
</feature>
<feature type="compositionally biased region" description="Polar residues" evidence="2">
    <location>
        <begin position="977"/>
        <end position="989"/>
    </location>
</feature>
<dbReference type="AlphaFoldDB" id="A0A9Q1BN97"/>
<feature type="compositionally biased region" description="Basic and acidic residues" evidence="2">
    <location>
        <begin position="957"/>
        <end position="976"/>
    </location>
</feature>